<protein>
    <submittedName>
        <fullName evidence="2">DUF1990 domain-containing protein</fullName>
    </submittedName>
</protein>
<dbReference type="Pfam" id="PF09348">
    <property type="entry name" value="DUF1990"/>
    <property type="match status" value="1"/>
</dbReference>
<dbReference type="InterPro" id="IPR014457">
    <property type="entry name" value="UCP010260"/>
</dbReference>
<evidence type="ECO:0000259" key="1">
    <source>
        <dbReference type="Pfam" id="PF09348"/>
    </source>
</evidence>
<dbReference type="InterPro" id="IPR018960">
    <property type="entry name" value="DUF1990"/>
</dbReference>
<reference evidence="2 3" key="1">
    <citation type="journal article" date="2014" name="Int. J. Syst. Evol. Microbiol.">
        <title>Description of Galbitalea soli gen. nov., sp. nov., and Frondihabitans sucicola sp. nov.</title>
        <authorList>
            <person name="Kim S.J."/>
            <person name="Lim J.M."/>
            <person name="Ahn J.H."/>
            <person name="Weon H.Y."/>
            <person name="Hamada M."/>
            <person name="Suzuki K."/>
            <person name="Ahn T.Y."/>
            <person name="Kwon S.W."/>
        </authorList>
    </citation>
    <scope>NUCLEOTIDE SEQUENCE [LARGE SCALE GENOMIC DNA]</scope>
    <source>
        <strain evidence="2 3">NBRC 108727</strain>
    </source>
</reference>
<dbReference type="EMBL" id="JAAGWZ010000001">
    <property type="protein sequence ID" value="NEM89838.1"/>
    <property type="molecule type" value="Genomic_DNA"/>
</dbReference>
<sequence length="185" mass="20346">MERRVRIGHGAVRWEYAWTQLFTWGLQRLSGMGVEVAELPGEVTALSYTPVGFDAEGNPVQPATIDSSGDALFGPDGTPFLRPGDTAMLRIPFGPFRVGAPVRVVLVIDEPARKGFAYGTLKGHPVSGEEAWVVEKADDGSIWMTIRSFSRPASGWWRLVYPALRLSQEAYTRRYERALAGPIGP</sequence>
<comment type="caution">
    <text evidence="2">The sequence shown here is derived from an EMBL/GenBank/DDBJ whole genome shotgun (WGS) entry which is preliminary data.</text>
</comment>
<gene>
    <name evidence="2" type="ORF">G3T37_00525</name>
</gene>
<evidence type="ECO:0000313" key="2">
    <source>
        <dbReference type="EMBL" id="NEM89838.1"/>
    </source>
</evidence>
<dbReference type="PANTHER" id="PTHR34202:SF1">
    <property type="entry name" value="UPF0548 PROTEIN"/>
    <property type="match status" value="1"/>
</dbReference>
<dbReference type="AlphaFoldDB" id="A0A7C9TMT3"/>
<dbReference type="PIRSF" id="PIRSF010260">
    <property type="entry name" value="UCP010260"/>
    <property type="match status" value="1"/>
</dbReference>
<dbReference type="Proteomes" id="UP000479756">
    <property type="component" value="Unassembled WGS sequence"/>
</dbReference>
<keyword evidence="3" id="KW-1185">Reference proteome</keyword>
<feature type="domain" description="DUF1990" evidence="1">
    <location>
        <begin position="79"/>
        <end position="177"/>
    </location>
</feature>
<organism evidence="2 3">
    <name type="scientific">Galbitalea soli</name>
    <dbReference type="NCBI Taxonomy" id="1268042"/>
    <lineage>
        <taxon>Bacteria</taxon>
        <taxon>Bacillati</taxon>
        <taxon>Actinomycetota</taxon>
        <taxon>Actinomycetes</taxon>
        <taxon>Micrococcales</taxon>
        <taxon>Microbacteriaceae</taxon>
        <taxon>Galbitalea</taxon>
    </lineage>
</organism>
<evidence type="ECO:0000313" key="3">
    <source>
        <dbReference type="Proteomes" id="UP000479756"/>
    </source>
</evidence>
<name>A0A7C9TMT3_9MICO</name>
<dbReference type="PANTHER" id="PTHR34202">
    <property type="entry name" value="UPF0548 PROTEIN"/>
    <property type="match status" value="1"/>
</dbReference>
<proteinExistence type="predicted"/>
<accession>A0A7C9TMT3</accession>